<reference evidence="3" key="1">
    <citation type="journal article" date="2015" name="Nature">
        <title>Complex archaea that bridge the gap between prokaryotes and eukaryotes.</title>
        <authorList>
            <person name="Spang A."/>
            <person name="Saw J.H."/>
            <person name="Jorgensen S.L."/>
            <person name="Zaremba-Niedzwiedzka K."/>
            <person name="Martijn J."/>
            <person name="Lind A.E."/>
            <person name="van Eijk R."/>
            <person name="Schleper C."/>
            <person name="Guy L."/>
            <person name="Ettema T.J."/>
        </authorList>
    </citation>
    <scope>NUCLEOTIDE SEQUENCE</scope>
</reference>
<accession>A0A0F9L079</accession>
<dbReference type="AlphaFoldDB" id="A0A0F9L079"/>
<keyword evidence="2" id="KW-1133">Transmembrane helix</keyword>
<feature type="transmembrane region" description="Helical" evidence="2">
    <location>
        <begin position="6"/>
        <end position="25"/>
    </location>
</feature>
<feature type="compositionally biased region" description="Basic and acidic residues" evidence="1">
    <location>
        <begin position="33"/>
        <end position="49"/>
    </location>
</feature>
<evidence type="ECO:0000256" key="1">
    <source>
        <dbReference type="SAM" id="MobiDB-lite"/>
    </source>
</evidence>
<evidence type="ECO:0000313" key="3">
    <source>
        <dbReference type="EMBL" id="KKM88064.1"/>
    </source>
</evidence>
<name>A0A0F9L079_9ZZZZ</name>
<sequence length="62" mass="7167">MTKTILAIIGGALGLVVWYVTWRYSPEQRIKRAQKERDVGHKANTDKDGAALGAWWRKRSRR</sequence>
<proteinExistence type="predicted"/>
<keyword evidence="2" id="KW-0812">Transmembrane</keyword>
<organism evidence="3">
    <name type="scientific">marine sediment metagenome</name>
    <dbReference type="NCBI Taxonomy" id="412755"/>
    <lineage>
        <taxon>unclassified sequences</taxon>
        <taxon>metagenomes</taxon>
        <taxon>ecological metagenomes</taxon>
    </lineage>
</organism>
<keyword evidence="2" id="KW-0472">Membrane</keyword>
<gene>
    <name evidence="3" type="ORF">LCGC14_1262580</name>
</gene>
<feature type="region of interest" description="Disordered" evidence="1">
    <location>
        <begin position="33"/>
        <end position="62"/>
    </location>
</feature>
<comment type="caution">
    <text evidence="3">The sequence shown here is derived from an EMBL/GenBank/DDBJ whole genome shotgun (WGS) entry which is preliminary data.</text>
</comment>
<dbReference type="EMBL" id="LAZR01007012">
    <property type="protein sequence ID" value="KKM88064.1"/>
    <property type="molecule type" value="Genomic_DNA"/>
</dbReference>
<protein>
    <submittedName>
        <fullName evidence="3">Uncharacterized protein</fullName>
    </submittedName>
</protein>
<evidence type="ECO:0000256" key="2">
    <source>
        <dbReference type="SAM" id="Phobius"/>
    </source>
</evidence>